<keyword evidence="4" id="KW-1185">Reference proteome</keyword>
<feature type="domain" description="INO80 complex subunit B-like conserved region" evidence="2">
    <location>
        <begin position="339"/>
        <end position="421"/>
    </location>
</feature>
<dbReference type="Proteomes" id="UP001151287">
    <property type="component" value="Unassembled WGS sequence"/>
</dbReference>
<dbReference type="InterPro" id="IPR029523">
    <property type="entry name" value="INO80B/Ies2"/>
</dbReference>
<dbReference type="CDD" id="cd23021">
    <property type="entry name" value="zf-HIT_IN80B"/>
    <property type="match status" value="1"/>
</dbReference>
<dbReference type="OrthoDB" id="2021186at2759"/>
<dbReference type="InterPro" id="IPR007529">
    <property type="entry name" value="Znf_HIT"/>
</dbReference>
<proteinExistence type="predicted"/>
<dbReference type="AlphaFoldDB" id="A0A9Q0C2E4"/>
<dbReference type="PANTHER" id="PTHR21561">
    <property type="entry name" value="INO80 COMPLEX SUBUNIT B"/>
    <property type="match status" value="1"/>
</dbReference>
<sequence length="481" mass="52903">MEGLTRFGSSSCNAISRKPRSAASRRPRSTETLTATPHIESISSSPHYGTTNFSEGYKKKELYLNNLSTSKKIKREERGRTGNASGSGRSTEGALAPANWRDPAQQDEYAGLGSSAENKLRKVKLKVGGVTRTIHAKTDIESGEGSANRNKAKREYWFSNTGKGDTPEKHHTGSSSEPVRKSRRVPKRRSLDDDIDQDHEVRYLEKVRVSRAGAPPTTEFEDAADEGSKKHKVLKVTNSNNNNGNNKSGNRTSNYEVDEDFVVSRLGRDNNNRKRHKELDVGFLEGEEAGSDGGLDAKLTSRQRAMQGKGGNGDSLIEFPNGLPPAPSRKQKEKLSEVEIQAKKAEAAQRRKMQVEKAAKEAEAEAIRKILGLDSDKKKEEKKQKEREEKEKAAKSQISACNTIKWVMGPTGTVVTFPDEVGLPSILSSKTSSYPPPREKCAGPSCTNPYKYRDSKSNLPLCSLLCYKAVQGSTNVNTLTC</sequence>
<feature type="compositionally biased region" description="Basic and acidic residues" evidence="1">
    <location>
        <begin position="198"/>
        <end position="208"/>
    </location>
</feature>
<dbReference type="InterPro" id="IPR006880">
    <property type="entry name" value="INO80B_C"/>
</dbReference>
<feature type="region of interest" description="Disordered" evidence="1">
    <location>
        <begin position="286"/>
        <end position="335"/>
    </location>
</feature>
<protein>
    <recommendedName>
        <fullName evidence="2">INO80 complex subunit B-like conserved region domain-containing protein</fullName>
    </recommendedName>
</protein>
<gene>
    <name evidence="3" type="ORF">LUZ63_017416</name>
</gene>
<feature type="compositionally biased region" description="Polar residues" evidence="1">
    <location>
        <begin position="30"/>
        <end position="54"/>
    </location>
</feature>
<evidence type="ECO:0000256" key="1">
    <source>
        <dbReference type="SAM" id="MobiDB-lite"/>
    </source>
</evidence>
<dbReference type="PANTHER" id="PTHR21561:SF25">
    <property type="entry name" value="OS03G0811500 PROTEIN"/>
    <property type="match status" value="1"/>
</dbReference>
<dbReference type="Pfam" id="PF04438">
    <property type="entry name" value="zf-HIT"/>
    <property type="match status" value="1"/>
</dbReference>
<dbReference type="EMBL" id="JAMQYH010000005">
    <property type="protein sequence ID" value="KAJ1686026.1"/>
    <property type="molecule type" value="Genomic_DNA"/>
</dbReference>
<feature type="compositionally biased region" description="Basic residues" evidence="1">
    <location>
        <begin position="17"/>
        <end position="27"/>
    </location>
</feature>
<dbReference type="SMART" id="SM01406">
    <property type="entry name" value="PAPA-1"/>
    <property type="match status" value="1"/>
</dbReference>
<dbReference type="GO" id="GO:0031011">
    <property type="term" value="C:Ino80 complex"/>
    <property type="evidence" value="ECO:0007669"/>
    <property type="project" value="InterPro"/>
</dbReference>
<evidence type="ECO:0000313" key="4">
    <source>
        <dbReference type="Proteomes" id="UP001151287"/>
    </source>
</evidence>
<reference evidence="3" key="1">
    <citation type="journal article" date="2022" name="Cell">
        <title>Repeat-based holocentromeres influence genome architecture and karyotype evolution.</title>
        <authorList>
            <person name="Hofstatter P.G."/>
            <person name="Thangavel G."/>
            <person name="Lux T."/>
            <person name="Neumann P."/>
            <person name="Vondrak T."/>
            <person name="Novak P."/>
            <person name="Zhang M."/>
            <person name="Costa L."/>
            <person name="Castellani M."/>
            <person name="Scott A."/>
            <person name="Toegelov H."/>
            <person name="Fuchs J."/>
            <person name="Mata-Sucre Y."/>
            <person name="Dias Y."/>
            <person name="Vanzela A.L.L."/>
            <person name="Huettel B."/>
            <person name="Almeida C.C.S."/>
            <person name="Simkova H."/>
            <person name="Souza G."/>
            <person name="Pedrosa-Harand A."/>
            <person name="Macas J."/>
            <person name="Mayer K.F.X."/>
            <person name="Houben A."/>
            <person name="Marques A."/>
        </authorList>
    </citation>
    <scope>NUCLEOTIDE SEQUENCE</scope>
    <source>
        <strain evidence="3">RhyBre1mFocal</strain>
    </source>
</reference>
<name>A0A9Q0C2E4_9POAL</name>
<feature type="region of interest" description="Disordered" evidence="1">
    <location>
        <begin position="1"/>
        <end position="55"/>
    </location>
</feature>
<feature type="region of interest" description="Disordered" evidence="1">
    <location>
        <begin position="68"/>
        <end position="256"/>
    </location>
</feature>
<accession>A0A9Q0C2E4</accession>
<comment type="caution">
    <text evidence="3">The sequence shown here is derived from an EMBL/GenBank/DDBJ whole genome shotgun (WGS) entry which is preliminary data.</text>
</comment>
<feature type="compositionally biased region" description="Low complexity" evidence="1">
    <location>
        <begin position="237"/>
        <end position="254"/>
    </location>
</feature>
<evidence type="ECO:0000259" key="2">
    <source>
        <dbReference type="SMART" id="SM01406"/>
    </source>
</evidence>
<evidence type="ECO:0000313" key="3">
    <source>
        <dbReference type="EMBL" id="KAJ1686026.1"/>
    </source>
</evidence>
<organism evidence="3 4">
    <name type="scientific">Rhynchospora breviuscula</name>
    <dbReference type="NCBI Taxonomy" id="2022672"/>
    <lineage>
        <taxon>Eukaryota</taxon>
        <taxon>Viridiplantae</taxon>
        <taxon>Streptophyta</taxon>
        <taxon>Embryophyta</taxon>
        <taxon>Tracheophyta</taxon>
        <taxon>Spermatophyta</taxon>
        <taxon>Magnoliopsida</taxon>
        <taxon>Liliopsida</taxon>
        <taxon>Poales</taxon>
        <taxon>Cyperaceae</taxon>
        <taxon>Cyperoideae</taxon>
        <taxon>Rhynchosporeae</taxon>
        <taxon>Rhynchospora</taxon>
    </lineage>
</organism>
<dbReference type="GO" id="GO:0006338">
    <property type="term" value="P:chromatin remodeling"/>
    <property type="evidence" value="ECO:0007669"/>
    <property type="project" value="InterPro"/>
</dbReference>
<dbReference type="Pfam" id="PF04795">
    <property type="entry name" value="PAPA-1"/>
    <property type="match status" value="1"/>
</dbReference>